<dbReference type="RefSeq" id="YP_009225650.1">
    <property type="nucleotide sequence ID" value="NC_029094.1"/>
</dbReference>
<proteinExistence type="predicted"/>
<keyword evidence="2" id="KW-1185">Reference proteome</keyword>
<sequence length="81" mass="9237">MSTWGFRVATKDVTYGEETVKEYGIIEVYYDDQGEIDFHGGFKDPNGWDDIEDLKGTIDRMQQAFSKPVVGHLKEDGSLEM</sequence>
<protein>
    <submittedName>
        <fullName evidence="1">Uncharacterized protein</fullName>
    </submittedName>
</protein>
<dbReference type="Proteomes" id="UP000202763">
    <property type="component" value="Segment"/>
</dbReference>
<dbReference type="GeneID" id="26796711"/>
<dbReference type="KEGG" id="vg:26796711"/>
<evidence type="ECO:0000313" key="2">
    <source>
        <dbReference type="Proteomes" id="UP000202763"/>
    </source>
</evidence>
<name>A0A0H4IP44_9CAUD</name>
<organism evidence="1 2">
    <name type="scientific">Pseudoalteromonas phage H101</name>
    <dbReference type="NCBI Taxonomy" id="1654919"/>
    <lineage>
        <taxon>Viruses</taxon>
        <taxon>Duplodnaviria</taxon>
        <taxon>Heunggongvirae</taxon>
        <taxon>Uroviricota</taxon>
        <taxon>Caudoviricetes</taxon>
        <taxon>Shandongvirus</taxon>
        <taxon>Shandongvirus H101</taxon>
    </lineage>
</organism>
<reference evidence="1 2" key="1">
    <citation type="submission" date="2015-05" db="EMBL/GenBank/DDBJ databases">
        <authorList>
            <person name="Wang D.B."/>
            <person name="Wang M."/>
        </authorList>
    </citation>
    <scope>NUCLEOTIDE SEQUENCE [LARGE SCALE GENOMIC DNA]</scope>
</reference>
<dbReference type="EMBL" id="KR534323">
    <property type="protein sequence ID" value="AKO61117.1"/>
    <property type="molecule type" value="Genomic_DNA"/>
</dbReference>
<evidence type="ECO:0000313" key="1">
    <source>
        <dbReference type="EMBL" id="AKO61117.1"/>
    </source>
</evidence>
<accession>A0A0H4IP44</accession>